<evidence type="ECO:0000256" key="1">
    <source>
        <dbReference type="ARBA" id="ARBA00004479"/>
    </source>
</evidence>
<proteinExistence type="predicted"/>
<dbReference type="AlphaFoldDB" id="A0A1I7VNJ5"/>
<reference evidence="11" key="2">
    <citation type="submission" date="2016-11" db="UniProtKB">
        <authorList>
            <consortium name="WormBaseParasite"/>
        </authorList>
    </citation>
    <scope>IDENTIFICATION</scope>
</reference>
<name>A0A1I7VNJ5_LOALO</name>
<feature type="repeat" description="Cys-rich GLG1" evidence="8">
    <location>
        <begin position="998"/>
        <end position="1062"/>
    </location>
</feature>
<evidence type="ECO:0000256" key="5">
    <source>
        <dbReference type="ARBA" id="ARBA00022989"/>
    </source>
</evidence>
<keyword evidence="7" id="KW-0325">Glycoprotein</keyword>
<keyword evidence="4" id="KW-0677">Repeat</keyword>
<dbReference type="PANTHER" id="PTHR11884">
    <property type="entry name" value="SELECTIN LIGAND RELATED"/>
    <property type="match status" value="1"/>
</dbReference>
<dbReference type="InterPro" id="IPR001893">
    <property type="entry name" value="Cys-rich_GLG1_repeat"/>
</dbReference>
<evidence type="ECO:0000256" key="2">
    <source>
        <dbReference type="ARBA" id="ARBA00022692"/>
    </source>
</evidence>
<evidence type="ECO:0000256" key="9">
    <source>
        <dbReference type="SAM" id="Phobius"/>
    </source>
</evidence>
<dbReference type="GO" id="GO:0000139">
    <property type="term" value="C:Golgi membrane"/>
    <property type="evidence" value="ECO:0007669"/>
    <property type="project" value="InterPro"/>
</dbReference>
<dbReference type="PANTHER" id="PTHR11884:SF1">
    <property type="entry name" value="GOLGI APPARATUS PROTEIN 1"/>
    <property type="match status" value="1"/>
</dbReference>
<evidence type="ECO:0000256" key="7">
    <source>
        <dbReference type="ARBA" id="ARBA00023180"/>
    </source>
</evidence>
<evidence type="ECO:0000256" key="4">
    <source>
        <dbReference type="ARBA" id="ARBA00022737"/>
    </source>
</evidence>
<feature type="repeat" description="Cys-rich GLG1" evidence="8">
    <location>
        <begin position="407"/>
        <end position="469"/>
    </location>
</feature>
<keyword evidence="2 9" id="KW-0812">Transmembrane</keyword>
<evidence type="ECO:0000313" key="10">
    <source>
        <dbReference type="Proteomes" id="UP000095285"/>
    </source>
</evidence>
<accession>A0A1I7VNJ5</accession>
<keyword evidence="6 9" id="KW-0472">Membrane</keyword>
<dbReference type="GO" id="GO:0017134">
    <property type="term" value="F:fibroblast growth factor binding"/>
    <property type="evidence" value="ECO:0007669"/>
    <property type="project" value="TreeGrafter"/>
</dbReference>
<feature type="repeat" description="Cys-rich GLG1" evidence="8">
    <location>
        <begin position="534"/>
        <end position="605"/>
    </location>
</feature>
<dbReference type="Pfam" id="PF00839">
    <property type="entry name" value="Cys_rich_FGFR"/>
    <property type="match status" value="10"/>
</dbReference>
<evidence type="ECO:0000256" key="6">
    <source>
        <dbReference type="ARBA" id="ARBA00023136"/>
    </source>
</evidence>
<organism evidence="10 11">
    <name type="scientific">Loa loa</name>
    <name type="common">Eye worm</name>
    <name type="synonym">Filaria loa</name>
    <dbReference type="NCBI Taxonomy" id="7209"/>
    <lineage>
        <taxon>Eukaryota</taxon>
        <taxon>Metazoa</taxon>
        <taxon>Ecdysozoa</taxon>
        <taxon>Nematoda</taxon>
        <taxon>Chromadorea</taxon>
        <taxon>Rhabditida</taxon>
        <taxon>Spirurina</taxon>
        <taxon>Spiruromorpha</taxon>
        <taxon>Filarioidea</taxon>
        <taxon>Onchocercidae</taxon>
        <taxon>Loa</taxon>
    </lineage>
</organism>
<dbReference type="eggNOG" id="KOG3648">
    <property type="taxonomic scope" value="Eukaryota"/>
</dbReference>
<dbReference type="PROSITE" id="PS51289">
    <property type="entry name" value="GLG1_C_RICH"/>
    <property type="match status" value="7"/>
</dbReference>
<dbReference type="InterPro" id="IPR017873">
    <property type="entry name" value="Cys-rich_GLG1_repeat_euk"/>
</dbReference>
<comment type="subcellular location">
    <subcellularLocation>
        <location evidence="1">Membrane</location>
        <topology evidence="1">Single-pass type I membrane protein</topology>
    </subcellularLocation>
</comment>
<feature type="repeat" description="Cys-rich GLG1" evidence="8">
    <location>
        <begin position="669"/>
        <end position="732"/>
    </location>
</feature>
<dbReference type="STRING" id="7209.A0A1I7VNJ5"/>
<reference evidence="10" key="1">
    <citation type="submission" date="2012-04" db="EMBL/GenBank/DDBJ databases">
        <title>The Genome Sequence of Loa loa.</title>
        <authorList>
            <consortium name="The Broad Institute Genome Sequencing Platform"/>
            <consortium name="Broad Institute Genome Sequencing Center for Infectious Disease"/>
            <person name="Nutman T.B."/>
            <person name="Fink D.L."/>
            <person name="Russ C."/>
            <person name="Young S."/>
            <person name="Zeng Q."/>
            <person name="Gargeya S."/>
            <person name="Alvarado L."/>
            <person name="Berlin A."/>
            <person name="Chapman S.B."/>
            <person name="Chen Z."/>
            <person name="Freedman E."/>
            <person name="Gellesch M."/>
            <person name="Goldberg J."/>
            <person name="Griggs A."/>
            <person name="Gujja S."/>
            <person name="Heilman E.R."/>
            <person name="Heiman D."/>
            <person name="Howarth C."/>
            <person name="Mehta T."/>
            <person name="Neiman D."/>
            <person name="Pearson M."/>
            <person name="Roberts A."/>
            <person name="Saif S."/>
            <person name="Shea T."/>
            <person name="Shenoy N."/>
            <person name="Sisk P."/>
            <person name="Stolte C."/>
            <person name="Sykes S."/>
            <person name="White J."/>
            <person name="Yandava C."/>
            <person name="Haas B."/>
            <person name="Henn M.R."/>
            <person name="Nusbaum C."/>
            <person name="Birren B."/>
        </authorList>
    </citation>
    <scope>NUCLEOTIDE SEQUENCE [LARGE SCALE GENOMIC DNA]</scope>
</reference>
<evidence type="ECO:0000256" key="8">
    <source>
        <dbReference type="PROSITE-ProRule" id="PRU00622"/>
    </source>
</evidence>
<evidence type="ECO:0000256" key="3">
    <source>
        <dbReference type="ARBA" id="ARBA00022729"/>
    </source>
</evidence>
<sequence>MAKAKMEVKTFSIIKWPSAIVLLYIQRNPYVGAQIQRNPLDAQAAEQVLSPQHVRPHAPVQLQTATQAQQQQLLNPPSDQQQGLDTYRKHLIDYEECKEDVHKYCFRPGVELKSDMSVLECLQDVKLSETEVLTAACEHLVWDFKVNLTQDDQFRQASKLYCKDEMVVNSNLAQCAEVTEPGYSLSCFMSFILNLPKESSCFKFLDRSARLAFSDFRVVGPFVAVCKSTIQRLQCGTLTPPSAHAKARVPHSQGHTLECLISKIYRAPQKDPGATPVVDEACQHEIMRIAELQTEDFHLDRPLYFACREDREKFCKTVQSGQGKVLECLLTHRTDPMMEPECSKLLAERANMMGQNYRLSHPLLSGCAIELKEFSCAPSALFSGSPNFHLSWVLLCLENAAHANPGKVSKKCQHEMVSHRKMMLSEFRLSPEVVLTCGREIDMFCSEKGDIEAEGRTMHCLLSHAQERNENQRLGPQCMQALQTVMKVVDVGSNYKVDEVLYASCKRLIDGPCAMDAQSEANTLNCLMKHMDIDMPKECEQRLLEVQYFISRDWQLDPQLYLACHEDAVSKCSANANWHQQPIQQGPDPGPIVLACLYRAAYNDQNPLKPECATNVRRALRTRAVRVNLMPDIESYCREALSEFCSTDVKPTQEMRCLQEYFQLDKFKKKYGECSAAVSDYTKMMAKDTALNQALTKACRPVISKYCQQYINEEIDHGDVLECLLDNKGRPEMTSKCRSYVNHFELITLRDFKFDERFAQYCSNDIKKYCTEVSTDKADIIRCLSTVMFEHKVLGTPDDLEKDCKKYLKAAYLHQEQVNFEDKSHMLDADPTLMKKCSQELDRLGCRQEKYFEDVVECLRSKYDELGLECKAVVFTREKIEAMDNQFDDELQHHCRADIDKYCHAEEGDRVLECLKNMKIVRSLSSKCQKIVWQRMREQAKDARLNIGLLEACREEAEQYCPDDYKKINDPQYAKKTLEGVFIMCLRSQYANPQKSVHLNAKCKDEIANIILESEFDVRLDPQLYKACKNTISKHCSADVIKRGGTFDSVLECLKTDFRLSAIRDADCTQQIARRLQESLVDIHLDPMLHEACANDIQRLCYNVPPGQSRLIVCLLDSLMSENAKLSPTCRDKLTERNNLWNKAYKEQQMALPESFAEMVNIVVTHPQRNSLLTWFGAFILILFFIGCCCGRATKRIKHELKNR</sequence>
<keyword evidence="10" id="KW-1185">Reference proteome</keyword>
<feature type="repeat" description="Cys-rich GLG1" evidence="8">
    <location>
        <begin position="277"/>
        <end position="337"/>
    </location>
</feature>
<feature type="transmembrane region" description="Helical" evidence="9">
    <location>
        <begin position="1172"/>
        <end position="1194"/>
    </location>
</feature>
<dbReference type="InterPro" id="IPR039728">
    <property type="entry name" value="GLG1"/>
</dbReference>
<dbReference type="WBParaSite" id="EN70_454">
    <property type="protein sequence ID" value="EN70_454"/>
    <property type="gene ID" value="EN70_454"/>
</dbReference>
<keyword evidence="5 9" id="KW-1133">Transmembrane helix</keyword>
<evidence type="ECO:0000313" key="11">
    <source>
        <dbReference type="WBParaSite" id="EN70_454"/>
    </source>
</evidence>
<dbReference type="Proteomes" id="UP000095285">
    <property type="component" value="Unassembled WGS sequence"/>
</dbReference>
<feature type="repeat" description="Cys-rich GLG1" evidence="8">
    <location>
        <begin position="1063"/>
        <end position="1123"/>
    </location>
</feature>
<keyword evidence="3" id="KW-0732">Signal</keyword>
<feature type="repeat" description="Cys-rich GLG1" evidence="8">
    <location>
        <begin position="865"/>
        <end position="923"/>
    </location>
</feature>
<protein>
    <submittedName>
        <fullName evidence="11">Golgi apparatus protein 1</fullName>
    </submittedName>
</protein>